<dbReference type="EMBL" id="JAYXHS010000001">
    <property type="protein sequence ID" value="MEC5385342.1"/>
    <property type="molecule type" value="Genomic_DNA"/>
</dbReference>
<dbReference type="Proteomes" id="UP001331561">
    <property type="component" value="Unassembled WGS sequence"/>
</dbReference>
<dbReference type="RefSeq" id="WP_327598300.1">
    <property type="nucleotide sequence ID" value="NZ_JAYXHS010000001.1"/>
</dbReference>
<name>A0ABU6K1P3_9RHOO</name>
<sequence>MHSILIGAPRDLPGGHKPVILQRTDDDFIESTLDDLRTASGRASLKALRAQATNKQGVLKLFQPIQRQFHLALIEAWCDTPGEPRIDPARVESAGMVLRRVQGNSHEGWMHSKGRARGWLPLTRVGGDRTDPGAALRLKRGLTGVADIDRKLTGFALERADSLLNEHVIPLYMAPPDVCSEAGKTVFYGMVPTISGELCETGPVFAAAGDNSFGPDTDFFIKHLVEALRGEAMNFAYAGETVQAGWFEAVELPRAVPPEGLPLAQFTELIKDAKDSNTVRRMKRFVLLLRQLGSEFNVFDGGQEVDDLRSELKKIQLPLKLKENETTRRYVEAYDFLHKASRLLLENDKTVGSFEMPESWPELSATHAAKLRKALSKGMQARFVAMKGKAGRFDEPDARYAVRAFVRLKPDCGCEGRIVWSDYSEPFVIAAWYEGAGAPPVQIPLPDASDRSLLKSLKPNVAFVVPPSMQNLLSGKTKDLMEGKGSTSGPGLAWICGFNIPVITICAFIVLNIFLTLLHLVFGWLFFIKICIPFPKLGNKPPAG</sequence>
<keyword evidence="1" id="KW-0812">Transmembrane</keyword>
<reference evidence="2 3" key="1">
    <citation type="submission" date="2024-01" db="EMBL/GenBank/DDBJ databases">
        <title>Uliginosibacterium soil sp. nov.</title>
        <authorList>
            <person name="Lv Y."/>
        </authorList>
    </citation>
    <scope>NUCLEOTIDE SEQUENCE [LARGE SCALE GENOMIC DNA]</scope>
    <source>
        <strain evidence="2 3">H3</strain>
    </source>
</reference>
<protein>
    <submittedName>
        <fullName evidence="2">Uncharacterized protein</fullName>
    </submittedName>
</protein>
<feature type="transmembrane region" description="Helical" evidence="1">
    <location>
        <begin position="502"/>
        <end position="527"/>
    </location>
</feature>
<comment type="caution">
    <text evidence="2">The sequence shown here is derived from an EMBL/GenBank/DDBJ whole genome shotgun (WGS) entry which is preliminary data.</text>
</comment>
<gene>
    <name evidence="2" type="ORF">VVD49_06380</name>
</gene>
<keyword evidence="3" id="KW-1185">Reference proteome</keyword>
<organism evidence="2 3">
    <name type="scientific">Uliginosibacterium silvisoli</name>
    <dbReference type="NCBI Taxonomy" id="3114758"/>
    <lineage>
        <taxon>Bacteria</taxon>
        <taxon>Pseudomonadati</taxon>
        <taxon>Pseudomonadota</taxon>
        <taxon>Betaproteobacteria</taxon>
        <taxon>Rhodocyclales</taxon>
        <taxon>Zoogloeaceae</taxon>
        <taxon>Uliginosibacterium</taxon>
    </lineage>
</organism>
<evidence type="ECO:0000256" key="1">
    <source>
        <dbReference type="SAM" id="Phobius"/>
    </source>
</evidence>
<proteinExistence type="predicted"/>
<evidence type="ECO:0000313" key="3">
    <source>
        <dbReference type="Proteomes" id="UP001331561"/>
    </source>
</evidence>
<keyword evidence="1" id="KW-1133">Transmembrane helix</keyword>
<accession>A0ABU6K1P3</accession>
<keyword evidence="1" id="KW-0472">Membrane</keyword>
<evidence type="ECO:0000313" key="2">
    <source>
        <dbReference type="EMBL" id="MEC5385342.1"/>
    </source>
</evidence>